<evidence type="ECO:0000313" key="2">
    <source>
        <dbReference type="Proteomes" id="UP000286701"/>
    </source>
</evidence>
<name>A0A444MJL5_9SPHI</name>
<dbReference type="RefSeq" id="WP_134240086.1">
    <property type="nucleotide sequence ID" value="NZ_SBIW01000011.1"/>
</dbReference>
<evidence type="ECO:0000313" key="1">
    <source>
        <dbReference type="EMBL" id="RWY48393.1"/>
    </source>
</evidence>
<reference evidence="1 2" key="1">
    <citation type="submission" date="2019-01" db="EMBL/GenBank/DDBJ databases">
        <title>Mucilaginibacter antarcticum sp. nov., isolated from antarctic soil.</title>
        <authorList>
            <person name="Yan Y.-Q."/>
            <person name="Du Z.-J."/>
        </authorList>
    </citation>
    <scope>NUCLEOTIDE SEQUENCE [LARGE SCALE GENOMIC DNA]</scope>
    <source>
        <strain evidence="1 2">F01003</strain>
    </source>
</reference>
<protein>
    <submittedName>
        <fullName evidence="1">Uncharacterized protein</fullName>
    </submittedName>
</protein>
<gene>
    <name evidence="1" type="ORF">EPL05_19840</name>
</gene>
<feature type="non-terminal residue" evidence="1">
    <location>
        <position position="78"/>
    </location>
</feature>
<proteinExistence type="predicted"/>
<accession>A0A444MJL5</accession>
<organism evidence="1 2">
    <name type="scientific">Mucilaginibacter gilvus</name>
    <dbReference type="NCBI Taxonomy" id="2305909"/>
    <lineage>
        <taxon>Bacteria</taxon>
        <taxon>Pseudomonadati</taxon>
        <taxon>Bacteroidota</taxon>
        <taxon>Sphingobacteriia</taxon>
        <taxon>Sphingobacteriales</taxon>
        <taxon>Sphingobacteriaceae</taxon>
        <taxon>Mucilaginibacter</taxon>
    </lineage>
</organism>
<dbReference type="EMBL" id="SBIW01000011">
    <property type="protein sequence ID" value="RWY48393.1"/>
    <property type="molecule type" value="Genomic_DNA"/>
</dbReference>
<sequence>MPIVSLDYYQLMIDGMLQTGNAIESVYNQYYAFISGQTHDFTNMTQATNSAAEVLTTYKNIQANLKTQITDMPPVINT</sequence>
<dbReference type="Proteomes" id="UP000286701">
    <property type="component" value="Unassembled WGS sequence"/>
</dbReference>
<comment type="caution">
    <text evidence="1">The sequence shown here is derived from an EMBL/GenBank/DDBJ whole genome shotgun (WGS) entry which is preliminary data.</text>
</comment>
<dbReference type="AlphaFoldDB" id="A0A444MJL5"/>
<keyword evidence="2" id="KW-1185">Reference proteome</keyword>